<dbReference type="Proteomes" id="UP001500064">
    <property type="component" value="Unassembled WGS sequence"/>
</dbReference>
<dbReference type="PANTHER" id="PTHR43283:SF3">
    <property type="entry name" value="BETA-LACTAMASE FAMILY PROTEIN (AFU_ORTHOLOGUE AFUA_5G07500)"/>
    <property type="match status" value="1"/>
</dbReference>
<evidence type="ECO:0000259" key="1">
    <source>
        <dbReference type="Pfam" id="PF00144"/>
    </source>
</evidence>
<dbReference type="InterPro" id="IPR050789">
    <property type="entry name" value="Diverse_Enzym_Activities"/>
</dbReference>
<evidence type="ECO:0000313" key="2">
    <source>
        <dbReference type="EMBL" id="GAA1687514.1"/>
    </source>
</evidence>
<dbReference type="EMBL" id="BAAAMU010000155">
    <property type="protein sequence ID" value="GAA1687514.1"/>
    <property type="molecule type" value="Genomic_DNA"/>
</dbReference>
<keyword evidence="2" id="KW-0378">Hydrolase</keyword>
<reference evidence="2 3" key="1">
    <citation type="journal article" date="2019" name="Int. J. Syst. Evol. Microbiol.">
        <title>The Global Catalogue of Microorganisms (GCM) 10K type strain sequencing project: providing services to taxonomists for standard genome sequencing and annotation.</title>
        <authorList>
            <consortium name="The Broad Institute Genomics Platform"/>
            <consortium name="The Broad Institute Genome Sequencing Center for Infectious Disease"/>
            <person name="Wu L."/>
            <person name="Ma J."/>
        </authorList>
    </citation>
    <scope>NUCLEOTIDE SEQUENCE [LARGE SCALE GENOMIC DNA]</scope>
    <source>
        <strain evidence="2 3">JCM 13929</strain>
    </source>
</reference>
<dbReference type="InterPro" id="IPR012338">
    <property type="entry name" value="Beta-lactam/transpept-like"/>
</dbReference>
<accession>A0ABN2HH35</accession>
<dbReference type="RefSeq" id="WP_346114239.1">
    <property type="nucleotide sequence ID" value="NZ_BAAAMU010000155.1"/>
</dbReference>
<keyword evidence="3" id="KW-1185">Reference proteome</keyword>
<evidence type="ECO:0000313" key="3">
    <source>
        <dbReference type="Proteomes" id="UP001500064"/>
    </source>
</evidence>
<dbReference type="InterPro" id="IPR001466">
    <property type="entry name" value="Beta-lactam-related"/>
</dbReference>
<dbReference type="Gene3D" id="3.40.710.10">
    <property type="entry name" value="DD-peptidase/beta-lactamase superfamily"/>
    <property type="match status" value="1"/>
</dbReference>
<gene>
    <name evidence="2" type="ORF">GCM10009733_100200</name>
</gene>
<dbReference type="PROSITE" id="PS51318">
    <property type="entry name" value="TAT"/>
    <property type="match status" value="1"/>
</dbReference>
<comment type="caution">
    <text evidence="2">The sequence shown here is derived from an EMBL/GenBank/DDBJ whole genome shotgun (WGS) entry which is preliminary data.</text>
</comment>
<dbReference type="PANTHER" id="PTHR43283">
    <property type="entry name" value="BETA-LACTAMASE-RELATED"/>
    <property type="match status" value="1"/>
</dbReference>
<sequence length="452" mass="47376">MTGHDGDHAGGMDADSVRKVGRRRLLGWSGLAAGAVAAGGPLAGAVLGSTPATAAEASVGEASAIGASAAGTSWRDRLPPDTLPGGAYDRFVAELAAQDKFSGVVLLSYRGRTVLSRAHGMADEEKGIRNHENVAFNLSSAGMPFLPVAVLQLVQRGQVKLSDLVGAHVNGLAADLAAQVSIHHLLTGTSGIDAPAPDVHRVFTSREEVREYHRQWARQATLRAAPGSNDAANGHTAGGGAAFAITAQIVEAVTGTTYWDYMHEHVFARAGMRGSGYYTRTQWLADERIAHPYMRQPDGGRVDGVRNLDKDSMSRQGPGENPGRAFVGNVFATAPDLARFAHALSGGTVLERPYADLYTGAKRPHPGDRLGSPSFASYAGPIRISGGQWEFNRGGGSGGISASWTVYLGSGWTGVVLSNYDELPDFPEILQRQDEAITGRSSDPGEGGGGVR</sequence>
<feature type="domain" description="Beta-lactamase-related" evidence="1">
    <location>
        <begin position="89"/>
        <end position="429"/>
    </location>
</feature>
<dbReference type="Pfam" id="PF00144">
    <property type="entry name" value="Beta-lactamase"/>
    <property type="match status" value="1"/>
</dbReference>
<name>A0ABN2HH35_9ACTN</name>
<proteinExistence type="predicted"/>
<organism evidence="2 3">
    <name type="scientific">Nonomuraea maheshkhaliensis</name>
    <dbReference type="NCBI Taxonomy" id="419590"/>
    <lineage>
        <taxon>Bacteria</taxon>
        <taxon>Bacillati</taxon>
        <taxon>Actinomycetota</taxon>
        <taxon>Actinomycetes</taxon>
        <taxon>Streptosporangiales</taxon>
        <taxon>Streptosporangiaceae</taxon>
        <taxon>Nonomuraea</taxon>
    </lineage>
</organism>
<dbReference type="SUPFAM" id="SSF56601">
    <property type="entry name" value="beta-lactamase/transpeptidase-like"/>
    <property type="match status" value="1"/>
</dbReference>
<dbReference type="GO" id="GO:0016787">
    <property type="term" value="F:hydrolase activity"/>
    <property type="evidence" value="ECO:0007669"/>
    <property type="project" value="UniProtKB-KW"/>
</dbReference>
<dbReference type="InterPro" id="IPR006311">
    <property type="entry name" value="TAT_signal"/>
</dbReference>
<protein>
    <submittedName>
        <fullName evidence="2">Serine hydrolase domain-containing protein</fullName>
    </submittedName>
</protein>